<organism evidence="2">
    <name type="scientific">marine sediment metagenome</name>
    <dbReference type="NCBI Taxonomy" id="412755"/>
    <lineage>
        <taxon>unclassified sequences</taxon>
        <taxon>metagenomes</taxon>
        <taxon>ecological metagenomes</taxon>
    </lineage>
</organism>
<dbReference type="EMBL" id="LAZR01017820">
    <property type="protein sequence ID" value="KKL98833.1"/>
    <property type="molecule type" value="Genomic_DNA"/>
</dbReference>
<evidence type="ECO:0000256" key="1">
    <source>
        <dbReference type="SAM" id="Phobius"/>
    </source>
</evidence>
<reference evidence="2" key="1">
    <citation type="journal article" date="2015" name="Nature">
        <title>Complex archaea that bridge the gap between prokaryotes and eukaryotes.</title>
        <authorList>
            <person name="Spang A."/>
            <person name="Saw J.H."/>
            <person name="Jorgensen S.L."/>
            <person name="Zaremba-Niedzwiedzka K."/>
            <person name="Martijn J."/>
            <person name="Lind A.E."/>
            <person name="van Eijk R."/>
            <person name="Schleper C."/>
            <person name="Guy L."/>
            <person name="Ettema T.J."/>
        </authorList>
    </citation>
    <scope>NUCLEOTIDE SEQUENCE</scope>
</reference>
<feature type="transmembrane region" description="Helical" evidence="1">
    <location>
        <begin position="21"/>
        <end position="44"/>
    </location>
</feature>
<evidence type="ECO:0008006" key="3">
    <source>
        <dbReference type="Google" id="ProtNLM"/>
    </source>
</evidence>
<feature type="transmembrane region" description="Helical" evidence="1">
    <location>
        <begin position="64"/>
        <end position="86"/>
    </location>
</feature>
<sequence length="88" mass="9874">MKIPVFLKHVRDTKGDYQMRVLIHIPVGLLIGIPFLGYPLLRLFCAYQESEDRHETDKAWKDYAGAMVGASITILGILIGLGVYLLSL</sequence>
<proteinExistence type="predicted"/>
<protein>
    <recommendedName>
        <fullName evidence="3">DUF4190 domain-containing protein</fullName>
    </recommendedName>
</protein>
<keyword evidence="1" id="KW-0472">Membrane</keyword>
<accession>A0A0F9GJ93</accession>
<keyword evidence="1" id="KW-1133">Transmembrane helix</keyword>
<dbReference type="AlphaFoldDB" id="A0A0F9GJ93"/>
<name>A0A0F9GJ93_9ZZZZ</name>
<evidence type="ECO:0000313" key="2">
    <source>
        <dbReference type="EMBL" id="KKL98833.1"/>
    </source>
</evidence>
<gene>
    <name evidence="2" type="ORF">LCGC14_1820450</name>
</gene>
<keyword evidence="1" id="KW-0812">Transmembrane</keyword>
<comment type="caution">
    <text evidence="2">The sequence shown here is derived from an EMBL/GenBank/DDBJ whole genome shotgun (WGS) entry which is preliminary data.</text>
</comment>